<accession>A0A0P6Y0F1</accession>
<evidence type="ECO:0000256" key="4">
    <source>
        <dbReference type="ARBA" id="ARBA00022692"/>
    </source>
</evidence>
<dbReference type="InterPro" id="IPR005115">
    <property type="entry name" value="Gly_transporter"/>
</dbReference>
<feature type="transmembrane region" description="Helical" evidence="7">
    <location>
        <begin position="64"/>
        <end position="81"/>
    </location>
</feature>
<keyword evidence="6 7" id="KW-0472">Membrane</keyword>
<comment type="subcellular location">
    <subcellularLocation>
        <location evidence="1">Cell membrane</location>
        <topology evidence="1">Multi-pass membrane protein</topology>
    </subcellularLocation>
</comment>
<keyword evidence="10" id="KW-1185">Reference proteome</keyword>
<feature type="domain" description="Glycine transporter" evidence="8">
    <location>
        <begin position="95"/>
        <end position="169"/>
    </location>
</feature>
<proteinExistence type="inferred from homology"/>
<evidence type="ECO:0000256" key="3">
    <source>
        <dbReference type="ARBA" id="ARBA00022475"/>
    </source>
</evidence>
<dbReference type="Proteomes" id="UP000050277">
    <property type="component" value="Unassembled WGS sequence"/>
</dbReference>
<evidence type="ECO:0000256" key="2">
    <source>
        <dbReference type="ARBA" id="ARBA00008193"/>
    </source>
</evidence>
<dbReference type="GO" id="GO:0005886">
    <property type="term" value="C:plasma membrane"/>
    <property type="evidence" value="ECO:0007669"/>
    <property type="project" value="UniProtKB-SubCell"/>
</dbReference>
<gene>
    <name evidence="9" type="ORF">SE18_13440</name>
</gene>
<evidence type="ECO:0000256" key="7">
    <source>
        <dbReference type="SAM" id="Phobius"/>
    </source>
</evidence>
<dbReference type="EMBL" id="LGKP01000022">
    <property type="protein sequence ID" value="KPL85910.1"/>
    <property type="molecule type" value="Genomic_DNA"/>
</dbReference>
<reference evidence="9 10" key="1">
    <citation type="submission" date="2015-07" db="EMBL/GenBank/DDBJ databases">
        <title>Whole genome sequence of Herpetosiphon geysericola DSM 7119.</title>
        <authorList>
            <person name="Hemp J."/>
            <person name="Ward L.M."/>
            <person name="Pace L.A."/>
            <person name="Fischer W.W."/>
        </authorList>
    </citation>
    <scope>NUCLEOTIDE SEQUENCE [LARGE SCALE GENOMIC DNA]</scope>
    <source>
        <strain evidence="9 10">DSM 7119</strain>
    </source>
</reference>
<keyword evidence="3" id="KW-1003">Cell membrane</keyword>
<evidence type="ECO:0000313" key="9">
    <source>
        <dbReference type="EMBL" id="KPL85910.1"/>
    </source>
</evidence>
<feature type="transmembrane region" description="Helical" evidence="7">
    <location>
        <begin position="6"/>
        <end position="24"/>
    </location>
</feature>
<dbReference type="PANTHER" id="PTHR30506:SF3">
    <property type="entry name" value="UPF0126 INNER MEMBRANE PROTEIN YADS-RELATED"/>
    <property type="match status" value="1"/>
</dbReference>
<protein>
    <submittedName>
        <fullName evidence="9">Membrane protein</fullName>
    </submittedName>
</protein>
<evidence type="ECO:0000313" key="10">
    <source>
        <dbReference type="Proteomes" id="UP000050277"/>
    </source>
</evidence>
<dbReference type="RefSeq" id="WP_054534974.1">
    <property type="nucleotide sequence ID" value="NZ_LGKP01000022.1"/>
</dbReference>
<sequence length="202" mass="21847">METLLSLIEICATIAFAISGIITARRRSFDLIGVYTVAFVTTFGGGTVRDILLDRRPFYWVQQPIYPMLMLALAIGSFFVAKADWVALTEKAIIIPDAFGLGLFTAVGVAYGLEASMPAFIAALMGVITASVGGMLRDILCNEIPLVFQRSTQLYVTCAFVGACGYLLCTYLNFDALAVLVCTGITAAMRLGAVRYDWTLPI</sequence>
<name>A0A0P6Y0F1_9CHLR</name>
<feature type="transmembrane region" description="Helical" evidence="7">
    <location>
        <begin position="93"/>
        <end position="113"/>
    </location>
</feature>
<feature type="transmembrane region" description="Helical" evidence="7">
    <location>
        <begin position="119"/>
        <end position="140"/>
    </location>
</feature>
<evidence type="ECO:0000256" key="6">
    <source>
        <dbReference type="ARBA" id="ARBA00023136"/>
    </source>
</evidence>
<comment type="similarity">
    <text evidence="2">Belongs to the UPF0126 family.</text>
</comment>
<feature type="transmembrane region" description="Helical" evidence="7">
    <location>
        <begin position="152"/>
        <end position="168"/>
    </location>
</feature>
<evidence type="ECO:0000256" key="5">
    <source>
        <dbReference type="ARBA" id="ARBA00022989"/>
    </source>
</evidence>
<keyword evidence="4 7" id="KW-0812">Transmembrane</keyword>
<feature type="domain" description="Glycine transporter" evidence="8">
    <location>
        <begin position="7"/>
        <end position="80"/>
    </location>
</feature>
<dbReference type="AlphaFoldDB" id="A0A0P6Y0F1"/>
<organism evidence="9 10">
    <name type="scientific">Herpetosiphon geysericola</name>
    <dbReference type="NCBI Taxonomy" id="70996"/>
    <lineage>
        <taxon>Bacteria</taxon>
        <taxon>Bacillati</taxon>
        <taxon>Chloroflexota</taxon>
        <taxon>Chloroflexia</taxon>
        <taxon>Herpetosiphonales</taxon>
        <taxon>Herpetosiphonaceae</taxon>
        <taxon>Herpetosiphon</taxon>
    </lineage>
</organism>
<dbReference type="PATRIC" id="fig|70996.4.peg.3311"/>
<dbReference type="OrthoDB" id="9791874at2"/>
<dbReference type="PANTHER" id="PTHR30506">
    <property type="entry name" value="INNER MEMBRANE PROTEIN"/>
    <property type="match status" value="1"/>
</dbReference>
<keyword evidence="5 7" id="KW-1133">Transmembrane helix</keyword>
<evidence type="ECO:0000256" key="1">
    <source>
        <dbReference type="ARBA" id="ARBA00004651"/>
    </source>
</evidence>
<dbReference type="Pfam" id="PF03458">
    <property type="entry name" value="Gly_transporter"/>
    <property type="match status" value="2"/>
</dbReference>
<comment type="caution">
    <text evidence="9">The sequence shown here is derived from an EMBL/GenBank/DDBJ whole genome shotgun (WGS) entry which is preliminary data.</text>
</comment>
<feature type="transmembrane region" description="Helical" evidence="7">
    <location>
        <begin position="31"/>
        <end position="52"/>
    </location>
</feature>
<feature type="transmembrane region" description="Helical" evidence="7">
    <location>
        <begin position="174"/>
        <end position="193"/>
    </location>
</feature>
<evidence type="ECO:0000259" key="8">
    <source>
        <dbReference type="Pfam" id="PF03458"/>
    </source>
</evidence>